<sequence length="241" mass="27841">MGASVAPSFANIFVHNLEEKRFVDDILLLWNGTQELLLEMVNEANSCHKTVKFTVEVSDIEIIFLDVNLVINEGKILTKLYRKETERNSILHANTFHNPSTIRAIPKGQFIRAKRITTLNTDYECSSQVMLSWFVERGYSPSNLRYTMEEVSSLSREDLLQGKGKVKKNNTRIPFILQYVKHSKEIEKVVKKYWPIIQGDRQFGKLFVQPILFSYKKGRSIRDVLCPAVPQKVSKERFLGT</sequence>
<dbReference type="PANTHER" id="PTHR21301">
    <property type="entry name" value="REVERSE TRANSCRIPTASE"/>
    <property type="match status" value="1"/>
</dbReference>
<dbReference type="AlphaFoldDB" id="A0A974DZI4"/>
<dbReference type="Proteomes" id="UP000694892">
    <property type="component" value="Chromosome 1L"/>
</dbReference>
<evidence type="ECO:0000313" key="2">
    <source>
        <dbReference type="EMBL" id="OCU00122.1"/>
    </source>
</evidence>
<name>A0A974DZI4_XENLA</name>
<organism evidence="2 3">
    <name type="scientific">Xenopus laevis</name>
    <name type="common">African clawed frog</name>
    <dbReference type="NCBI Taxonomy" id="8355"/>
    <lineage>
        <taxon>Eukaryota</taxon>
        <taxon>Metazoa</taxon>
        <taxon>Chordata</taxon>
        <taxon>Craniata</taxon>
        <taxon>Vertebrata</taxon>
        <taxon>Euteleostomi</taxon>
        <taxon>Amphibia</taxon>
        <taxon>Batrachia</taxon>
        <taxon>Anura</taxon>
        <taxon>Pipoidea</taxon>
        <taxon>Pipidae</taxon>
        <taxon>Xenopodinae</taxon>
        <taxon>Xenopus</taxon>
        <taxon>Xenopus</taxon>
    </lineage>
</organism>
<protein>
    <recommendedName>
        <fullName evidence="1">Helix-turn-helix domain-containing protein</fullName>
    </recommendedName>
</protein>
<gene>
    <name evidence="2" type="ORF">XELAEV_18005907mg</name>
</gene>
<reference evidence="3" key="1">
    <citation type="journal article" date="2016" name="Nature">
        <title>Genome evolution in the allotetraploid frog Xenopus laevis.</title>
        <authorList>
            <person name="Session A.M."/>
            <person name="Uno Y."/>
            <person name="Kwon T."/>
            <person name="Chapman J.A."/>
            <person name="Toyoda A."/>
            <person name="Takahashi S."/>
            <person name="Fukui A."/>
            <person name="Hikosaka A."/>
            <person name="Suzuki A."/>
            <person name="Kondo M."/>
            <person name="van Heeringen S.J."/>
            <person name="Quigley I."/>
            <person name="Heinz S."/>
            <person name="Ogino H."/>
            <person name="Ochi H."/>
            <person name="Hellsten U."/>
            <person name="Lyons J.B."/>
            <person name="Simakov O."/>
            <person name="Putnam N."/>
            <person name="Stites J."/>
            <person name="Kuroki Y."/>
            <person name="Tanaka T."/>
            <person name="Michiue T."/>
            <person name="Watanabe M."/>
            <person name="Bogdanovic O."/>
            <person name="Lister R."/>
            <person name="Georgiou G."/>
            <person name="Paranjpe S.S."/>
            <person name="van Kruijsbergen I."/>
            <person name="Shu S."/>
            <person name="Carlson J."/>
            <person name="Kinoshita T."/>
            <person name="Ohta Y."/>
            <person name="Mawaribuchi S."/>
            <person name="Jenkins J."/>
            <person name="Grimwood J."/>
            <person name="Schmutz J."/>
            <person name="Mitros T."/>
            <person name="Mozaffari S.V."/>
            <person name="Suzuki Y."/>
            <person name="Haramoto Y."/>
            <person name="Yamamoto T.S."/>
            <person name="Takagi C."/>
            <person name="Heald R."/>
            <person name="Miller K."/>
            <person name="Haudenschild C."/>
            <person name="Kitzman J."/>
            <person name="Nakayama T."/>
            <person name="Izutsu Y."/>
            <person name="Robert J."/>
            <person name="Fortriede J."/>
            <person name="Burns K."/>
            <person name="Lotay V."/>
            <person name="Karimi K."/>
            <person name="Yasuoka Y."/>
            <person name="Dichmann D.S."/>
            <person name="Flajnik M.F."/>
            <person name="Houston D.W."/>
            <person name="Shendure J."/>
            <person name="DuPasquier L."/>
            <person name="Vize P.D."/>
            <person name="Zorn A.M."/>
            <person name="Ito M."/>
            <person name="Marcotte E.M."/>
            <person name="Wallingford J.B."/>
            <person name="Ito Y."/>
            <person name="Asashima M."/>
            <person name="Ueno N."/>
            <person name="Matsuda Y."/>
            <person name="Veenstra G.J."/>
            <person name="Fujiyama A."/>
            <person name="Harland R.M."/>
            <person name="Taira M."/>
            <person name="Rokhsar D.S."/>
        </authorList>
    </citation>
    <scope>NUCLEOTIDE SEQUENCE [LARGE SCALE GENOMIC DNA]</scope>
    <source>
        <strain evidence="3">J</strain>
    </source>
</reference>
<dbReference type="EMBL" id="CM004466">
    <property type="protein sequence ID" value="OCU00122.1"/>
    <property type="molecule type" value="Genomic_DNA"/>
</dbReference>
<proteinExistence type="predicted"/>
<dbReference type="Pfam" id="PF26215">
    <property type="entry name" value="HTH_animal"/>
    <property type="match status" value="1"/>
</dbReference>
<accession>A0A974DZI4</accession>
<evidence type="ECO:0000259" key="1">
    <source>
        <dbReference type="Pfam" id="PF26215"/>
    </source>
</evidence>
<dbReference type="PANTHER" id="PTHR21301:SF12">
    <property type="match status" value="1"/>
</dbReference>
<dbReference type="InterPro" id="IPR058912">
    <property type="entry name" value="HTH_animal"/>
</dbReference>
<evidence type="ECO:0000313" key="3">
    <source>
        <dbReference type="Proteomes" id="UP000694892"/>
    </source>
</evidence>
<feature type="domain" description="Helix-turn-helix" evidence="1">
    <location>
        <begin position="90"/>
        <end position="146"/>
    </location>
</feature>